<keyword evidence="4 5" id="KW-0472">Membrane</keyword>
<feature type="transmembrane region" description="Helical" evidence="5">
    <location>
        <begin position="132"/>
        <end position="156"/>
    </location>
</feature>
<feature type="transmembrane region" description="Helical" evidence="5">
    <location>
        <begin position="168"/>
        <end position="187"/>
    </location>
</feature>
<comment type="subcellular location">
    <subcellularLocation>
        <location evidence="1">Membrane</location>
        <topology evidence="1">Multi-pass membrane protein</topology>
    </subcellularLocation>
</comment>
<dbReference type="EMBL" id="KK365465">
    <property type="protein sequence ID" value="KCZ79006.1"/>
    <property type="molecule type" value="Genomic_DNA"/>
</dbReference>
<feature type="transmembrane region" description="Helical" evidence="5">
    <location>
        <begin position="386"/>
        <end position="419"/>
    </location>
</feature>
<dbReference type="AlphaFoldDB" id="A0A059EWB6"/>
<feature type="transmembrane region" description="Helical" evidence="5">
    <location>
        <begin position="43"/>
        <end position="63"/>
    </location>
</feature>
<feature type="transmembrane region" description="Helical" evidence="5">
    <location>
        <begin position="16"/>
        <end position="36"/>
    </location>
</feature>
<keyword evidence="3 5" id="KW-1133">Transmembrane helix</keyword>
<evidence type="ECO:0000259" key="6">
    <source>
        <dbReference type="Pfam" id="PF00916"/>
    </source>
</evidence>
<evidence type="ECO:0000256" key="3">
    <source>
        <dbReference type="ARBA" id="ARBA00022989"/>
    </source>
</evidence>
<name>A0A059EWB6_9MICR</name>
<feature type="transmembrane region" description="Helical" evidence="5">
    <location>
        <begin position="101"/>
        <end position="126"/>
    </location>
</feature>
<evidence type="ECO:0000256" key="2">
    <source>
        <dbReference type="ARBA" id="ARBA00022692"/>
    </source>
</evidence>
<dbReference type="Proteomes" id="UP000030655">
    <property type="component" value="Unassembled WGS sequence"/>
</dbReference>
<dbReference type="PANTHER" id="PTHR43310:SF4">
    <property type="entry name" value="AFR304WP"/>
    <property type="match status" value="1"/>
</dbReference>
<gene>
    <name evidence="7" type="ORF">H312_03611</name>
</gene>
<evidence type="ECO:0000256" key="1">
    <source>
        <dbReference type="ARBA" id="ARBA00004141"/>
    </source>
</evidence>
<dbReference type="HOGENOM" id="CLU_574861_0_0_1"/>
<dbReference type="STRING" id="1288291.A0A059EWB6"/>
<reference evidence="7 8" key="2">
    <citation type="submission" date="2014-03" db="EMBL/GenBank/DDBJ databases">
        <title>The Genome Sequence of Anncaliia algerae insect isolate PRA339.</title>
        <authorList>
            <consortium name="The Broad Institute Genome Sequencing Platform"/>
            <consortium name="The Broad Institute Genome Sequencing Center for Infectious Disease"/>
            <person name="Cuomo C."/>
            <person name="Becnel J."/>
            <person name="Sanscrainte N."/>
            <person name="Walker B."/>
            <person name="Young S.K."/>
            <person name="Zeng Q."/>
            <person name="Gargeya S."/>
            <person name="Fitzgerald M."/>
            <person name="Haas B."/>
            <person name="Abouelleil A."/>
            <person name="Alvarado L."/>
            <person name="Arachchi H.M."/>
            <person name="Berlin A.M."/>
            <person name="Chapman S.B."/>
            <person name="Dewar J."/>
            <person name="Goldberg J."/>
            <person name="Griggs A."/>
            <person name="Gujja S."/>
            <person name="Hansen M."/>
            <person name="Howarth C."/>
            <person name="Imamovic A."/>
            <person name="Larimer J."/>
            <person name="McCowan C."/>
            <person name="Murphy C."/>
            <person name="Neiman D."/>
            <person name="Pearson M."/>
            <person name="Priest M."/>
            <person name="Roberts A."/>
            <person name="Saif S."/>
            <person name="Shea T."/>
            <person name="Sisk P."/>
            <person name="Sykes S."/>
            <person name="Wortman J."/>
            <person name="Nusbaum C."/>
            <person name="Birren B."/>
        </authorList>
    </citation>
    <scope>NUCLEOTIDE SEQUENCE [LARGE SCALE GENOMIC DNA]</scope>
    <source>
        <strain evidence="7 8">PRA339</strain>
    </source>
</reference>
<feature type="transmembrane region" description="Helical" evidence="5">
    <location>
        <begin position="193"/>
        <end position="211"/>
    </location>
</feature>
<feature type="domain" description="SLC26A/SulP transporter" evidence="6">
    <location>
        <begin position="56"/>
        <end position="368"/>
    </location>
</feature>
<keyword evidence="8" id="KW-1185">Reference proteome</keyword>
<dbReference type="OrthoDB" id="2190497at2759"/>
<dbReference type="VEuPathDB" id="MicrosporidiaDB:H312_03611"/>
<dbReference type="InterPro" id="IPR052706">
    <property type="entry name" value="Membrane-Transporter-like"/>
</dbReference>
<protein>
    <recommendedName>
        <fullName evidence="6">SLC26A/SulP transporter domain-containing protein</fullName>
    </recommendedName>
</protein>
<dbReference type="InterPro" id="IPR011547">
    <property type="entry name" value="SLC26A/SulP_dom"/>
</dbReference>
<evidence type="ECO:0000256" key="4">
    <source>
        <dbReference type="ARBA" id="ARBA00023136"/>
    </source>
</evidence>
<feature type="transmembrane region" description="Helical" evidence="5">
    <location>
        <begin position="302"/>
        <end position="322"/>
    </location>
</feature>
<feature type="transmembrane region" description="Helical" evidence="5">
    <location>
        <begin position="328"/>
        <end position="346"/>
    </location>
</feature>
<reference evidence="8" key="1">
    <citation type="submission" date="2013-02" db="EMBL/GenBank/DDBJ databases">
        <authorList>
            <consortium name="The Broad Institute Genome Sequencing Platform"/>
            <person name="Cuomo C."/>
            <person name="Becnel J."/>
            <person name="Sanscrainte N."/>
            <person name="Walker B."/>
            <person name="Young S.K."/>
            <person name="Zeng Q."/>
            <person name="Gargeya S."/>
            <person name="Fitzgerald M."/>
            <person name="Haas B."/>
            <person name="Abouelleil A."/>
            <person name="Alvarado L."/>
            <person name="Arachchi H.M."/>
            <person name="Berlin A.M."/>
            <person name="Chapman S.B."/>
            <person name="Dewar J."/>
            <person name="Goldberg J."/>
            <person name="Griggs A."/>
            <person name="Gujja S."/>
            <person name="Hansen M."/>
            <person name="Howarth C."/>
            <person name="Imamovic A."/>
            <person name="Larimer J."/>
            <person name="McCowan C."/>
            <person name="Murphy C."/>
            <person name="Neiman D."/>
            <person name="Pearson M."/>
            <person name="Priest M."/>
            <person name="Roberts A."/>
            <person name="Saif S."/>
            <person name="Shea T."/>
            <person name="Sisk P."/>
            <person name="Sykes S."/>
            <person name="Wortman J."/>
            <person name="Nusbaum C."/>
            <person name="Birren B."/>
        </authorList>
    </citation>
    <scope>NUCLEOTIDE SEQUENCE [LARGE SCALE GENOMIC DNA]</scope>
    <source>
        <strain evidence="8">PRA339</strain>
    </source>
</reference>
<dbReference type="PANTHER" id="PTHR43310">
    <property type="entry name" value="SULFATE TRANSPORTER YBAR-RELATED"/>
    <property type="match status" value="1"/>
</dbReference>
<feature type="transmembrane region" description="Helical" evidence="5">
    <location>
        <begin position="353"/>
        <end position="374"/>
    </location>
</feature>
<dbReference type="GO" id="GO:0016020">
    <property type="term" value="C:membrane"/>
    <property type="evidence" value="ECO:0007669"/>
    <property type="project" value="UniProtKB-SubCell"/>
</dbReference>
<evidence type="ECO:0000256" key="5">
    <source>
        <dbReference type="SAM" id="Phobius"/>
    </source>
</evidence>
<sequence length="539" mass="61009">MHTKNKPTTFIDRLNIYSQLFILNLIDITSFGGVLLSENNKSIFSSVSMLFTFLSLLLAQLNYNFFTKIPVSICASPILEASSLLAKLCDSITDNASDNEVIINSLIAIAISTLLFGIISIVFSIFDVSHYLFLIPHSVITGLLSGVGVSLIMMSYKLLRVNELGKENLGIFYFWFIFFFCILLYFLEKKYSYNYLPLISAVIFTIGLFLIRKIFNLNDNNLIKYTIISAKVSLNDGLRTLHNNLSLKNIKFNLILQEYKKILSLTFFYLLHLPINLTSYSKVTKVKSNLKKEFRTQGISNIIGSIFAIPVYFVCCYSVMLAESGINSFYDGIALSLVYGLNYFLAGTVQSHVPVMGLAMFPILIGLSFCYSGIVNPLSDGNFVEFIIIWSITIAAGYDVPMFILFCLGLLAAFCYYLVSESYFKKCKEAFNSGFMEEFSRDYDYLKVDYLLFFINISKFKRELSKLKGDTIIIDLIGCGSFDMLGNEVFRDSLCADKKYFIIGSPYNFNTGPVSAMKNVILCNDYLHTSDKINEMLEK</sequence>
<keyword evidence="2 5" id="KW-0812">Transmembrane</keyword>
<proteinExistence type="predicted"/>
<evidence type="ECO:0000313" key="8">
    <source>
        <dbReference type="Proteomes" id="UP000030655"/>
    </source>
</evidence>
<evidence type="ECO:0000313" key="7">
    <source>
        <dbReference type="EMBL" id="KCZ79006.1"/>
    </source>
</evidence>
<feature type="transmembrane region" description="Helical" evidence="5">
    <location>
        <begin position="262"/>
        <end position="281"/>
    </location>
</feature>
<accession>A0A059EWB6</accession>
<dbReference type="Pfam" id="PF00916">
    <property type="entry name" value="Sulfate_transp"/>
    <property type="match status" value="1"/>
</dbReference>
<organism evidence="7 8">
    <name type="scientific">Anncaliia algerae PRA339</name>
    <dbReference type="NCBI Taxonomy" id="1288291"/>
    <lineage>
        <taxon>Eukaryota</taxon>
        <taxon>Fungi</taxon>
        <taxon>Fungi incertae sedis</taxon>
        <taxon>Microsporidia</taxon>
        <taxon>Tubulinosematoidea</taxon>
        <taxon>Tubulinosematidae</taxon>
        <taxon>Anncaliia</taxon>
    </lineage>
</organism>